<evidence type="ECO:0000313" key="1">
    <source>
        <dbReference type="EMBL" id="TGY88060.1"/>
    </source>
</evidence>
<protein>
    <submittedName>
        <fullName evidence="1">MarR family transcriptional regulator</fullName>
    </submittedName>
</protein>
<name>A0AC61RPB3_9FIRM</name>
<organism evidence="1 2">
    <name type="scientific">Petralouisia muris</name>
    <dbReference type="NCBI Taxonomy" id="3032872"/>
    <lineage>
        <taxon>Bacteria</taxon>
        <taxon>Bacillati</taxon>
        <taxon>Bacillota</taxon>
        <taxon>Clostridia</taxon>
        <taxon>Lachnospirales</taxon>
        <taxon>Lachnospiraceae</taxon>
        <taxon>Petralouisia</taxon>
    </lineage>
</organism>
<comment type="caution">
    <text evidence="1">The sequence shown here is derived from an EMBL/GenBank/DDBJ whole genome shotgun (WGS) entry which is preliminary data.</text>
</comment>
<gene>
    <name evidence="1" type="ORF">E5329_26035</name>
</gene>
<proteinExistence type="predicted"/>
<dbReference type="Proteomes" id="UP000304953">
    <property type="component" value="Unassembled WGS sequence"/>
</dbReference>
<sequence>MDWMLEGLLQGTQFQTLYNRKIETLREEYHLRKIDIDILYFLYKSGEHNTSKDICSLNLFNKGHISQSVDRMVKQQLIHTIQDEEDRRCVHLVLTEKAVGIIGKATELRNQMYNMILKGVTEEERQVLLQVSRKVNQNIRDALRNS</sequence>
<dbReference type="EMBL" id="SRYA01000103">
    <property type="protein sequence ID" value="TGY88060.1"/>
    <property type="molecule type" value="Genomic_DNA"/>
</dbReference>
<reference evidence="1" key="1">
    <citation type="submission" date="2019-04" db="EMBL/GenBank/DDBJ databases">
        <title>Microbes associate with the intestines of laboratory mice.</title>
        <authorList>
            <person name="Navarre W."/>
            <person name="Wong E."/>
            <person name="Huang K."/>
            <person name="Tropini C."/>
            <person name="Ng K."/>
            <person name="Yu B."/>
        </authorList>
    </citation>
    <scope>NUCLEOTIDE SEQUENCE</scope>
    <source>
        <strain evidence="1">NM01_1-7b</strain>
    </source>
</reference>
<evidence type="ECO:0000313" key="2">
    <source>
        <dbReference type="Proteomes" id="UP000304953"/>
    </source>
</evidence>
<accession>A0AC61RPB3</accession>
<keyword evidence="2" id="KW-1185">Reference proteome</keyword>